<organism evidence="1 2">
    <name type="scientific">Dendrobium nobile</name>
    <name type="common">Orchid</name>
    <dbReference type="NCBI Taxonomy" id="94219"/>
    <lineage>
        <taxon>Eukaryota</taxon>
        <taxon>Viridiplantae</taxon>
        <taxon>Streptophyta</taxon>
        <taxon>Embryophyta</taxon>
        <taxon>Tracheophyta</taxon>
        <taxon>Spermatophyta</taxon>
        <taxon>Magnoliopsida</taxon>
        <taxon>Liliopsida</taxon>
        <taxon>Asparagales</taxon>
        <taxon>Orchidaceae</taxon>
        <taxon>Epidendroideae</taxon>
        <taxon>Malaxideae</taxon>
        <taxon>Dendrobiinae</taxon>
        <taxon>Dendrobium</taxon>
    </lineage>
</organism>
<sequence length="104" mass="12168">MPFAVPTFQTKHSNKDPTQLHKSFFLNKTQNDKGVQTPKNKIKTDFSLHINPKKKNLTLKASANKKKDKSPTKYHLILKRHQRVCYTKLIIELKIPKRLMKTSK</sequence>
<dbReference type="Proteomes" id="UP000829196">
    <property type="component" value="Unassembled WGS sequence"/>
</dbReference>
<dbReference type="AlphaFoldDB" id="A0A8T3BTV0"/>
<gene>
    <name evidence="1" type="ORF">KFK09_006547</name>
</gene>
<proteinExistence type="predicted"/>
<keyword evidence="2" id="KW-1185">Reference proteome</keyword>
<evidence type="ECO:0000313" key="2">
    <source>
        <dbReference type="Proteomes" id="UP000829196"/>
    </source>
</evidence>
<comment type="caution">
    <text evidence="1">The sequence shown here is derived from an EMBL/GenBank/DDBJ whole genome shotgun (WGS) entry which is preliminary data.</text>
</comment>
<evidence type="ECO:0000313" key="1">
    <source>
        <dbReference type="EMBL" id="KAI0519107.1"/>
    </source>
</evidence>
<accession>A0A8T3BTV0</accession>
<dbReference type="EMBL" id="JAGYWB010000006">
    <property type="protein sequence ID" value="KAI0519107.1"/>
    <property type="molecule type" value="Genomic_DNA"/>
</dbReference>
<protein>
    <submittedName>
        <fullName evidence="1">Uncharacterized protein</fullName>
    </submittedName>
</protein>
<name>A0A8T3BTV0_DENNO</name>
<reference evidence="1" key="1">
    <citation type="journal article" date="2022" name="Front. Genet.">
        <title>Chromosome-Scale Assembly of the Dendrobium nobile Genome Provides Insights Into the Molecular Mechanism of the Biosynthesis of the Medicinal Active Ingredient of Dendrobium.</title>
        <authorList>
            <person name="Xu Q."/>
            <person name="Niu S.-C."/>
            <person name="Li K.-L."/>
            <person name="Zheng P.-J."/>
            <person name="Zhang X.-J."/>
            <person name="Jia Y."/>
            <person name="Liu Y."/>
            <person name="Niu Y.-X."/>
            <person name="Yu L.-H."/>
            <person name="Chen D.-F."/>
            <person name="Zhang G.-Q."/>
        </authorList>
    </citation>
    <scope>NUCLEOTIDE SEQUENCE</scope>
    <source>
        <tissue evidence="1">Leaf</tissue>
    </source>
</reference>